<reference evidence="1" key="1">
    <citation type="submission" date="2023-05" db="EMBL/GenBank/DDBJ databases">
        <authorList>
            <consortium name="ELIXIR-Norway"/>
        </authorList>
    </citation>
    <scope>NUCLEOTIDE SEQUENCE</scope>
</reference>
<evidence type="ECO:0000313" key="1">
    <source>
        <dbReference type="EMBL" id="CAI9698724.1"/>
    </source>
</evidence>
<name>A0ACB0EEC6_RANTA</name>
<proteinExistence type="predicted"/>
<sequence>MTAVHAVPRRQTVSSRDGVSYSRSADSCNAFSTSSSRLAEREAGWPRAPCAVRPLRQASPPAKCLAAELRSERRKAPLFLYKLILASALGWNQRPIILGSAHAPPGRDPSPLPV</sequence>
<gene>
    <name evidence="1" type="ORF">MRATA1EN3_LOCUS9937</name>
</gene>
<protein>
    <submittedName>
        <fullName evidence="1">Uncharacterized protein</fullName>
    </submittedName>
</protein>
<dbReference type="EMBL" id="OX596103">
    <property type="protein sequence ID" value="CAI9698724.1"/>
    <property type="molecule type" value="Genomic_DNA"/>
</dbReference>
<evidence type="ECO:0000313" key="2">
    <source>
        <dbReference type="Proteomes" id="UP001162501"/>
    </source>
</evidence>
<accession>A0ACB0EEC6</accession>
<dbReference type="Proteomes" id="UP001162501">
    <property type="component" value="Chromosome 19"/>
</dbReference>
<organism evidence="1 2">
    <name type="scientific">Rangifer tarandus platyrhynchus</name>
    <name type="common">Svalbard reindeer</name>
    <dbReference type="NCBI Taxonomy" id="3082113"/>
    <lineage>
        <taxon>Eukaryota</taxon>
        <taxon>Metazoa</taxon>
        <taxon>Chordata</taxon>
        <taxon>Craniata</taxon>
        <taxon>Vertebrata</taxon>
        <taxon>Euteleostomi</taxon>
        <taxon>Mammalia</taxon>
        <taxon>Eutheria</taxon>
        <taxon>Laurasiatheria</taxon>
        <taxon>Artiodactyla</taxon>
        <taxon>Ruminantia</taxon>
        <taxon>Pecora</taxon>
        <taxon>Cervidae</taxon>
        <taxon>Odocoileinae</taxon>
        <taxon>Rangifer</taxon>
    </lineage>
</organism>